<reference evidence="3 4" key="1">
    <citation type="submission" date="2023-07" db="EMBL/GenBank/DDBJ databases">
        <title>Genomic Encyclopedia of Type Strains, Phase IV (KMG-IV): sequencing the most valuable type-strain genomes for metagenomic binning, comparative biology and taxonomic classification.</title>
        <authorList>
            <person name="Goeker M."/>
        </authorList>
    </citation>
    <scope>NUCLEOTIDE SEQUENCE [LARGE SCALE GENOMIC DNA]</scope>
    <source>
        <strain evidence="3 4">DSM 19619</strain>
    </source>
</reference>
<dbReference type="Gene3D" id="3.10.50.30">
    <property type="entry name" value="Transcription elongation factor, GreA/GreB, C-terminal domain"/>
    <property type="match status" value="1"/>
</dbReference>
<feature type="region of interest" description="Disordered" evidence="1">
    <location>
        <begin position="1"/>
        <end position="28"/>
    </location>
</feature>
<comment type="caution">
    <text evidence="3">The sequence shown here is derived from an EMBL/GenBank/DDBJ whole genome shotgun (WGS) entry which is preliminary data.</text>
</comment>
<evidence type="ECO:0000256" key="1">
    <source>
        <dbReference type="SAM" id="MobiDB-lite"/>
    </source>
</evidence>
<dbReference type="InterPro" id="IPR001437">
    <property type="entry name" value="Tscrpt_elong_fac_GreA/B_C"/>
</dbReference>
<feature type="compositionally biased region" description="Basic and acidic residues" evidence="1">
    <location>
        <begin position="1"/>
        <end position="10"/>
    </location>
</feature>
<organism evidence="3 4">
    <name type="scientific">Labrys wisconsinensis</name>
    <dbReference type="NCBI Taxonomy" id="425677"/>
    <lineage>
        <taxon>Bacteria</taxon>
        <taxon>Pseudomonadati</taxon>
        <taxon>Pseudomonadota</taxon>
        <taxon>Alphaproteobacteria</taxon>
        <taxon>Hyphomicrobiales</taxon>
        <taxon>Xanthobacteraceae</taxon>
        <taxon>Labrys</taxon>
    </lineage>
</organism>
<dbReference type="PANTHER" id="PTHR30437:SF6">
    <property type="entry name" value="TRANSCRIPTION ELONGATION FACTOR GREB"/>
    <property type="match status" value="1"/>
</dbReference>
<feature type="domain" description="Transcription elongation factor GreA/GreB C-terminal" evidence="2">
    <location>
        <begin position="87"/>
        <end position="150"/>
    </location>
</feature>
<evidence type="ECO:0000259" key="2">
    <source>
        <dbReference type="Pfam" id="PF01272"/>
    </source>
</evidence>
<accession>A0ABU0J659</accession>
<gene>
    <name evidence="3" type="ORF">QO011_002767</name>
</gene>
<dbReference type="RefSeq" id="WP_307272759.1">
    <property type="nucleotide sequence ID" value="NZ_JAUSVX010000004.1"/>
</dbReference>
<sequence>MSRAFTRDGQEGEGAEVLPDRPLSPHRNLVTRRGLGRIEAALQGARSAFAQAERAGERGAMGHAARDIRYWQARRAGAELVEPGPDDGEVRFGMAVTLRYPDGRSRRWRIVGEDEADAGEGRISHVAPLARALYGKGVGDAVTIGAGEAEIEAIDAVPEAP</sequence>
<proteinExistence type="predicted"/>
<dbReference type="EMBL" id="JAUSVX010000004">
    <property type="protein sequence ID" value="MDQ0469751.1"/>
    <property type="molecule type" value="Genomic_DNA"/>
</dbReference>
<evidence type="ECO:0000313" key="4">
    <source>
        <dbReference type="Proteomes" id="UP001242480"/>
    </source>
</evidence>
<evidence type="ECO:0000313" key="3">
    <source>
        <dbReference type="EMBL" id="MDQ0469751.1"/>
    </source>
</evidence>
<dbReference type="InterPro" id="IPR036953">
    <property type="entry name" value="GreA/GreB_C_sf"/>
</dbReference>
<dbReference type="Proteomes" id="UP001242480">
    <property type="component" value="Unassembled WGS sequence"/>
</dbReference>
<dbReference type="Pfam" id="PF01272">
    <property type="entry name" value="GreA_GreB"/>
    <property type="match status" value="1"/>
</dbReference>
<name>A0ABU0J659_9HYPH</name>
<dbReference type="PANTHER" id="PTHR30437">
    <property type="entry name" value="TRANSCRIPTION ELONGATION FACTOR GREA"/>
    <property type="match status" value="1"/>
</dbReference>
<keyword evidence="4" id="KW-1185">Reference proteome</keyword>
<dbReference type="NCBIfam" id="NF004973">
    <property type="entry name" value="PRK06342.1"/>
    <property type="match status" value="1"/>
</dbReference>
<dbReference type="InterPro" id="IPR023459">
    <property type="entry name" value="Tscrpt_elong_fac_GreA/B_fam"/>
</dbReference>
<dbReference type="SUPFAM" id="SSF54534">
    <property type="entry name" value="FKBP-like"/>
    <property type="match status" value="1"/>
</dbReference>
<protein>
    <submittedName>
        <fullName evidence="3">Transcription elongation GreA/GreB family factor</fullName>
    </submittedName>
</protein>